<dbReference type="GO" id="GO:0005737">
    <property type="term" value="C:cytoplasm"/>
    <property type="evidence" value="ECO:0007669"/>
    <property type="project" value="UniProtKB-SubCell"/>
</dbReference>
<keyword evidence="8" id="KW-0479">Metal-binding</keyword>
<dbReference type="Gene3D" id="3.30.420.10">
    <property type="entry name" value="Ribonuclease H-like superfamily/Ribonuclease H"/>
    <property type="match status" value="1"/>
</dbReference>
<dbReference type="GO" id="GO:0003723">
    <property type="term" value="F:RNA binding"/>
    <property type="evidence" value="ECO:0007669"/>
    <property type="project" value="UniProtKB-KW"/>
</dbReference>
<evidence type="ECO:0000256" key="1">
    <source>
        <dbReference type="ARBA" id="ARBA00001663"/>
    </source>
</evidence>
<keyword evidence="13" id="KW-0804">Transcription</keyword>
<keyword evidence="6" id="KW-0963">Cytoplasm</keyword>
<evidence type="ECO:0000256" key="9">
    <source>
        <dbReference type="ARBA" id="ARBA00022801"/>
    </source>
</evidence>
<dbReference type="GO" id="GO:0004535">
    <property type="term" value="F:poly(A)-specific ribonuclease activity"/>
    <property type="evidence" value="ECO:0007669"/>
    <property type="project" value="UniProtKB-EC"/>
</dbReference>
<dbReference type="Pfam" id="PF04857">
    <property type="entry name" value="CAF1"/>
    <property type="match status" value="2"/>
</dbReference>
<dbReference type="EMBL" id="MU003798">
    <property type="protein sequence ID" value="KAF2720544.1"/>
    <property type="molecule type" value="Genomic_DNA"/>
</dbReference>
<gene>
    <name evidence="16" type="ORF">K431DRAFT_226163</name>
</gene>
<evidence type="ECO:0000256" key="4">
    <source>
        <dbReference type="ARBA" id="ARBA00008372"/>
    </source>
</evidence>
<evidence type="ECO:0000256" key="14">
    <source>
        <dbReference type="ARBA" id="ARBA00023242"/>
    </source>
</evidence>
<evidence type="ECO:0000256" key="15">
    <source>
        <dbReference type="SAM" id="MobiDB-lite"/>
    </source>
</evidence>
<keyword evidence="11" id="KW-0694">RNA-binding</keyword>
<evidence type="ECO:0000256" key="12">
    <source>
        <dbReference type="ARBA" id="ARBA00023015"/>
    </source>
</evidence>
<dbReference type="EC" id="3.1.13.4" evidence="5"/>
<evidence type="ECO:0000256" key="6">
    <source>
        <dbReference type="ARBA" id="ARBA00022490"/>
    </source>
</evidence>
<reference evidence="16" key="1">
    <citation type="journal article" date="2020" name="Stud. Mycol.">
        <title>101 Dothideomycetes genomes: a test case for predicting lifestyles and emergence of pathogens.</title>
        <authorList>
            <person name="Haridas S."/>
            <person name="Albert R."/>
            <person name="Binder M."/>
            <person name="Bloem J."/>
            <person name="Labutti K."/>
            <person name="Salamov A."/>
            <person name="Andreopoulos B."/>
            <person name="Baker S."/>
            <person name="Barry K."/>
            <person name="Bills G."/>
            <person name="Bluhm B."/>
            <person name="Cannon C."/>
            <person name="Castanera R."/>
            <person name="Culley D."/>
            <person name="Daum C."/>
            <person name="Ezra D."/>
            <person name="Gonzalez J."/>
            <person name="Henrissat B."/>
            <person name="Kuo A."/>
            <person name="Liang C."/>
            <person name="Lipzen A."/>
            <person name="Lutzoni F."/>
            <person name="Magnuson J."/>
            <person name="Mondo S."/>
            <person name="Nolan M."/>
            <person name="Ohm R."/>
            <person name="Pangilinan J."/>
            <person name="Park H.-J."/>
            <person name="Ramirez L."/>
            <person name="Alfaro M."/>
            <person name="Sun H."/>
            <person name="Tritt A."/>
            <person name="Yoshinaga Y."/>
            <person name="Zwiers L.-H."/>
            <person name="Turgeon B."/>
            <person name="Goodwin S."/>
            <person name="Spatafora J."/>
            <person name="Crous P."/>
            <person name="Grigoriev I."/>
        </authorList>
    </citation>
    <scope>NUCLEOTIDE SEQUENCE</scope>
    <source>
        <strain evidence="16">CBS 116435</strain>
    </source>
</reference>
<keyword evidence="14" id="KW-0539">Nucleus</keyword>
<accession>A0A9P4Q991</accession>
<evidence type="ECO:0000256" key="2">
    <source>
        <dbReference type="ARBA" id="ARBA00004123"/>
    </source>
</evidence>
<keyword evidence="12" id="KW-0805">Transcription regulation</keyword>
<dbReference type="GO" id="GO:0005634">
    <property type="term" value="C:nucleus"/>
    <property type="evidence" value="ECO:0007669"/>
    <property type="project" value="UniProtKB-SubCell"/>
</dbReference>
<evidence type="ECO:0000256" key="5">
    <source>
        <dbReference type="ARBA" id="ARBA00012161"/>
    </source>
</evidence>
<name>A0A9P4Q991_9PEZI</name>
<dbReference type="GO" id="GO:0030014">
    <property type="term" value="C:CCR4-NOT complex"/>
    <property type="evidence" value="ECO:0007669"/>
    <property type="project" value="InterPro"/>
</dbReference>
<organism evidence="16 17">
    <name type="scientific">Polychaeton citri CBS 116435</name>
    <dbReference type="NCBI Taxonomy" id="1314669"/>
    <lineage>
        <taxon>Eukaryota</taxon>
        <taxon>Fungi</taxon>
        <taxon>Dikarya</taxon>
        <taxon>Ascomycota</taxon>
        <taxon>Pezizomycotina</taxon>
        <taxon>Dothideomycetes</taxon>
        <taxon>Dothideomycetidae</taxon>
        <taxon>Capnodiales</taxon>
        <taxon>Capnodiaceae</taxon>
        <taxon>Polychaeton</taxon>
    </lineage>
</organism>
<dbReference type="Proteomes" id="UP000799441">
    <property type="component" value="Unassembled WGS sequence"/>
</dbReference>
<keyword evidence="9" id="KW-0378">Hydrolase</keyword>
<feature type="region of interest" description="Disordered" evidence="15">
    <location>
        <begin position="460"/>
        <end position="505"/>
    </location>
</feature>
<dbReference type="InterPro" id="IPR039637">
    <property type="entry name" value="CNOT7/CNOT8/Pop2"/>
</dbReference>
<evidence type="ECO:0000256" key="8">
    <source>
        <dbReference type="ARBA" id="ARBA00022723"/>
    </source>
</evidence>
<dbReference type="AlphaFoldDB" id="A0A9P4Q991"/>
<sequence>MSNPFASVNPAGVPSQLAGHYSSSSQQLPSAFGFGGGGAGAAAALNGGISPFAPSSAYGGSAFTTAGNGSTAFGTAGGQGLASVAAQQGFARGAAIQEHAQAQLDAASMHGGTLKSGLQARIRDVWRGNLDQEFETLRQLILKYPYVSMDAEFPGIVARPIGNFGGSKAEYHYQTLRANVDLLKPIQLGITLWTIDGDLPPPDLDPASLNTNSRGPNGPVKSAYASNNLIPCPCTWVFNFEFNLENEMYSSSSIDLLRSSGVDFTRHAQHGISLERFGSLLITSGLTFAQDVNWLSFHSGYDFGYLLKLVTAQQLPAKPEEFFELVSTFFPKLWDIKFLLRHAQRTRTQQPGKLTQSAVSILDNLGQKSGLADLATELECTRIGMAHTGGSDAWLTGSVFFSMITKIFGTNTSSFSTGATVPNTLASDLDALADQIYGLHGVAPPASQQYREEFLAAQGTPQGTTSLNGASSGFTPGGGPATPTSSHTGISSQQTPGHTFGPALTGAGFGGGAGAGGFPFAK</sequence>
<evidence type="ECO:0000256" key="13">
    <source>
        <dbReference type="ARBA" id="ARBA00023163"/>
    </source>
</evidence>
<keyword evidence="17" id="KW-1185">Reference proteome</keyword>
<dbReference type="InterPro" id="IPR036397">
    <property type="entry name" value="RNaseH_sf"/>
</dbReference>
<dbReference type="GO" id="GO:0046872">
    <property type="term" value="F:metal ion binding"/>
    <property type="evidence" value="ECO:0007669"/>
    <property type="project" value="UniProtKB-KW"/>
</dbReference>
<evidence type="ECO:0000313" key="17">
    <source>
        <dbReference type="Proteomes" id="UP000799441"/>
    </source>
</evidence>
<evidence type="ECO:0000313" key="16">
    <source>
        <dbReference type="EMBL" id="KAF2720544.1"/>
    </source>
</evidence>
<comment type="catalytic activity">
    <reaction evidence="1">
        <text>Exonucleolytic cleavage of poly(A) to 5'-AMP.</text>
        <dbReference type="EC" id="3.1.13.4"/>
    </reaction>
</comment>
<proteinExistence type="inferred from homology"/>
<comment type="similarity">
    <text evidence="4">Belongs to the CAF1 family.</text>
</comment>
<evidence type="ECO:0000256" key="10">
    <source>
        <dbReference type="ARBA" id="ARBA00022839"/>
    </source>
</evidence>
<keyword evidence="10" id="KW-0269">Exonuclease</keyword>
<protein>
    <recommendedName>
        <fullName evidence="5">poly(A)-specific ribonuclease</fullName>
        <ecNumber evidence="5">3.1.13.4</ecNumber>
    </recommendedName>
</protein>
<dbReference type="InterPro" id="IPR012337">
    <property type="entry name" value="RNaseH-like_sf"/>
</dbReference>
<comment type="subcellular location">
    <subcellularLocation>
        <location evidence="3">Cytoplasm</location>
    </subcellularLocation>
    <subcellularLocation>
        <location evidence="2">Nucleus</location>
    </subcellularLocation>
</comment>
<dbReference type="PANTHER" id="PTHR10797">
    <property type="entry name" value="CCR4-NOT TRANSCRIPTION COMPLEX SUBUNIT"/>
    <property type="match status" value="1"/>
</dbReference>
<keyword evidence="7" id="KW-0540">Nuclease</keyword>
<dbReference type="InterPro" id="IPR006941">
    <property type="entry name" value="RNase_CAF1"/>
</dbReference>
<evidence type="ECO:0000256" key="3">
    <source>
        <dbReference type="ARBA" id="ARBA00004496"/>
    </source>
</evidence>
<dbReference type="SUPFAM" id="SSF53098">
    <property type="entry name" value="Ribonuclease H-like"/>
    <property type="match status" value="1"/>
</dbReference>
<evidence type="ECO:0000256" key="11">
    <source>
        <dbReference type="ARBA" id="ARBA00022884"/>
    </source>
</evidence>
<dbReference type="OrthoDB" id="1164111at2759"/>
<comment type="caution">
    <text evidence="16">The sequence shown here is derived from an EMBL/GenBank/DDBJ whole genome shotgun (WGS) entry which is preliminary data.</text>
</comment>
<evidence type="ECO:0000256" key="7">
    <source>
        <dbReference type="ARBA" id="ARBA00022722"/>
    </source>
</evidence>